<protein>
    <submittedName>
        <fullName evidence="2">Uncharacterized protein</fullName>
    </submittedName>
</protein>
<feature type="compositionally biased region" description="Polar residues" evidence="1">
    <location>
        <begin position="655"/>
        <end position="674"/>
    </location>
</feature>
<proteinExistence type="predicted"/>
<feature type="region of interest" description="Disordered" evidence="1">
    <location>
        <begin position="869"/>
        <end position="893"/>
    </location>
</feature>
<gene>
    <name evidence="2" type="ORF">Cvel_22743</name>
</gene>
<dbReference type="AlphaFoldDB" id="A0A0G4GNZ0"/>
<feature type="compositionally biased region" description="Pro residues" evidence="1">
    <location>
        <begin position="613"/>
        <end position="624"/>
    </location>
</feature>
<feature type="compositionally biased region" description="Polar residues" evidence="1">
    <location>
        <begin position="629"/>
        <end position="639"/>
    </location>
</feature>
<accession>A0A0G4GNZ0</accession>
<organism evidence="2">
    <name type="scientific">Chromera velia CCMP2878</name>
    <dbReference type="NCBI Taxonomy" id="1169474"/>
    <lineage>
        <taxon>Eukaryota</taxon>
        <taxon>Sar</taxon>
        <taxon>Alveolata</taxon>
        <taxon>Colpodellida</taxon>
        <taxon>Chromeraceae</taxon>
        <taxon>Chromera</taxon>
    </lineage>
</organism>
<feature type="region of interest" description="Disordered" evidence="1">
    <location>
        <begin position="1029"/>
        <end position="1068"/>
    </location>
</feature>
<dbReference type="VEuPathDB" id="CryptoDB:Cvel_22743"/>
<feature type="compositionally biased region" description="Basic and acidic residues" evidence="1">
    <location>
        <begin position="583"/>
        <end position="607"/>
    </location>
</feature>
<evidence type="ECO:0000313" key="2">
    <source>
        <dbReference type="EMBL" id="CEM32003.1"/>
    </source>
</evidence>
<name>A0A0G4GNZ0_9ALVE</name>
<feature type="region of interest" description="Disordered" evidence="1">
    <location>
        <begin position="517"/>
        <end position="682"/>
    </location>
</feature>
<feature type="compositionally biased region" description="Polar residues" evidence="1">
    <location>
        <begin position="1033"/>
        <end position="1048"/>
    </location>
</feature>
<evidence type="ECO:0000256" key="1">
    <source>
        <dbReference type="SAM" id="MobiDB-lite"/>
    </source>
</evidence>
<dbReference type="EMBL" id="CDMZ01001401">
    <property type="protein sequence ID" value="CEM32003.1"/>
    <property type="molecule type" value="Genomic_DNA"/>
</dbReference>
<reference evidence="2" key="1">
    <citation type="submission" date="2014-11" db="EMBL/GenBank/DDBJ databases">
        <authorList>
            <person name="Otto D Thomas"/>
            <person name="Naeem Raeece"/>
        </authorList>
    </citation>
    <scope>NUCLEOTIDE SEQUENCE</scope>
</reference>
<feature type="compositionally biased region" description="Polar residues" evidence="1">
    <location>
        <begin position="534"/>
        <end position="543"/>
    </location>
</feature>
<sequence length="1081" mass="117464">MLLSVECFVAVFNSLASIGIRVALQILQPSKDKGNRCHLRSRSFWKLLDEMQKLADSRDALSALKCRAQSLRDAVEAVRSVHWHWLTTSDPEFDREVSPRTADLCVTPSKDAVERGFAAVRRLMSLLAPLRNKSLHFIAENCTRVYTFWKRLLTTMEREGGEEILQHGPGRKFGSPDLTLHLWTAEGSFRECATGARRSISDFLRAGLRQVAGCLVSLTLSNFIPVADDMSRIPVAPIDSIAAWSDLRSVISKLSCRGGKEGGTVLSGRLLTEGGAILGGGQGTRDHLTLPVDLGSLEGCLAVCFLLSKGVSLAFQGLGTLDASGAANCLVHTQAESLVELHRSAPGCGLLEGDGVGGRQRGAEVFRALHFASGVLQWLFGCFAGPPPLCEAAEKERQRCEKAISAVRQLQGDLARHLQMTFDRELSKTSPRTTHPVVHFREWPTPQALDSSLRVSVSGGTVILGQGWTEGGGDLERRVKGEASLALLRDSSLRCFNGRGHSEYSFQSQLHSASVHPLHRVESLRETEKGQAVRFQSNAQTPPASREAHEQDPCRLPLDSSPHPPPSNLIARQMEDQGEDDGTERQRGEFESHQKETPTQRNDDTRRRFSTSPPLPFHPCPSPSPSVSNMTVEDSSQTCPAVAPSRQAPPLRVTQPDQGVTVRSSHLAAQNDSPASPKAPTRLVFNASSPLTGLPESRTVHKSDEFPASHQHQSVQTDEGLLLESTFPPLPPETLCVDASTSMADARPRPLATSPQNQSVAGLSAEKLPESRTCHAISPPRFSSPLVATSMRESRTALVTGPRESWNVSSMGETEIEISSDVAEALQSLREAVRRRGTVSLEGDSRGQSLDPLNEELAFRRSDPVVKIHHSQEDSLPVPYRPTEASRQGSVPRRCSLSLQPLASLRSSHRDFRGLHSLPVSREGGNRLDRSLTAASAQRVDSVPVGGQFRCSAPPVCSFRHSAGEMPPWLSAGACPDSVPSFACCVSQAPVRVPCGPRDSKFCTSSLNLPASGSEEVGRARAGWAADLKPTRQHQQLRQQKTALTTRVRTSDEPEPPPTKPERGSFYKSLLARRAQLAAGL</sequence>
<feature type="compositionally biased region" description="Basic and acidic residues" evidence="1">
    <location>
        <begin position="519"/>
        <end position="531"/>
    </location>
</feature>